<comment type="similarity">
    <text evidence="3">Belongs to the HAD-like hydrolase superfamily. CbbY/CbbZ/Gph/YieH family.</text>
</comment>
<dbReference type="InterPro" id="IPR023198">
    <property type="entry name" value="PGP-like_dom2"/>
</dbReference>
<comment type="catalytic activity">
    <reaction evidence="1">
        <text>2-phosphoglycolate + H2O = glycolate + phosphate</text>
        <dbReference type="Rhea" id="RHEA:14369"/>
        <dbReference type="ChEBI" id="CHEBI:15377"/>
        <dbReference type="ChEBI" id="CHEBI:29805"/>
        <dbReference type="ChEBI" id="CHEBI:43474"/>
        <dbReference type="ChEBI" id="CHEBI:58033"/>
        <dbReference type="EC" id="3.1.3.18"/>
    </reaction>
</comment>
<dbReference type="InterPro" id="IPR050155">
    <property type="entry name" value="HAD-like_hydrolase_sf"/>
</dbReference>
<dbReference type="PROSITE" id="PS01228">
    <property type="entry name" value="COF_1"/>
    <property type="match status" value="1"/>
</dbReference>
<dbReference type="InterPro" id="IPR006439">
    <property type="entry name" value="HAD-SF_hydro_IA"/>
</dbReference>
<dbReference type="PANTHER" id="PTHR43434:SF1">
    <property type="entry name" value="PHOSPHOGLYCOLATE PHOSPHATASE"/>
    <property type="match status" value="1"/>
</dbReference>
<dbReference type="SFLD" id="SFLDG01129">
    <property type="entry name" value="C1.5:_HAD__Beta-PGM__Phosphata"/>
    <property type="match status" value="1"/>
</dbReference>
<protein>
    <recommendedName>
        <fullName evidence="4">phosphoglycolate phosphatase</fullName>
        <ecNumber evidence="4">3.1.3.18</ecNumber>
    </recommendedName>
</protein>
<dbReference type="SFLD" id="SFLDG01135">
    <property type="entry name" value="C1.5.6:_HAD__Beta-PGM__Phospha"/>
    <property type="match status" value="1"/>
</dbReference>
<evidence type="ECO:0000256" key="4">
    <source>
        <dbReference type="ARBA" id="ARBA00013078"/>
    </source>
</evidence>
<keyword evidence="6" id="KW-1185">Reference proteome</keyword>
<dbReference type="NCBIfam" id="NF009695">
    <property type="entry name" value="PRK13222.1-2"/>
    <property type="match status" value="1"/>
</dbReference>
<evidence type="ECO:0000256" key="2">
    <source>
        <dbReference type="ARBA" id="ARBA00004818"/>
    </source>
</evidence>
<dbReference type="PANTHER" id="PTHR43434">
    <property type="entry name" value="PHOSPHOGLYCOLATE PHOSPHATASE"/>
    <property type="match status" value="1"/>
</dbReference>
<keyword evidence="5" id="KW-0378">Hydrolase</keyword>
<dbReference type="NCBIfam" id="TIGR01549">
    <property type="entry name" value="HAD-SF-IA-v1"/>
    <property type="match status" value="1"/>
</dbReference>
<comment type="caution">
    <text evidence="5">The sequence shown here is derived from an EMBL/GenBank/DDBJ whole genome shotgun (WGS) entry which is preliminary data.</text>
</comment>
<evidence type="ECO:0000256" key="1">
    <source>
        <dbReference type="ARBA" id="ARBA00000830"/>
    </source>
</evidence>
<evidence type="ECO:0000313" key="5">
    <source>
        <dbReference type="EMBL" id="MEL0628383.1"/>
    </source>
</evidence>
<dbReference type="EMBL" id="JBAKAZ010000005">
    <property type="protein sequence ID" value="MEL0628383.1"/>
    <property type="molecule type" value="Genomic_DNA"/>
</dbReference>
<name>A0ABU9GM65_9GAMM</name>
<dbReference type="Gene3D" id="3.40.50.1000">
    <property type="entry name" value="HAD superfamily/HAD-like"/>
    <property type="match status" value="1"/>
</dbReference>
<sequence>MSQLTDIKLICFDLDGTLVNSVPDLRLSLNAMLDELSLTNVNDLIVKTWVGDGIVKMVERCLQHVNGNACSQEMLANAVSIFEGYYQQFLNTESGLYPAVKSTLFKLQDKGYKIVLTTNKAEKFLPDLLSYFGINRCFDLLLGGDTLARNKPDPMQIEYACEHFNINVSQAVMVGDSRNDILAGQHAKVSTIALTYGYNFGEPIAQINPDYIVNHFDELLTLL</sequence>
<reference evidence="5 6" key="1">
    <citation type="submission" date="2024-02" db="EMBL/GenBank/DDBJ databases">
        <title>Bacteria isolated from the canopy kelp, Nereocystis luetkeana.</title>
        <authorList>
            <person name="Pfister C.A."/>
            <person name="Younker I.T."/>
            <person name="Light S.H."/>
        </authorList>
    </citation>
    <scope>NUCLEOTIDE SEQUENCE [LARGE SCALE GENOMIC DNA]</scope>
    <source>
        <strain evidence="5 6">TI.1.05</strain>
    </source>
</reference>
<dbReference type="InterPro" id="IPR036412">
    <property type="entry name" value="HAD-like_sf"/>
</dbReference>
<dbReference type="SFLD" id="SFLDS00003">
    <property type="entry name" value="Haloacid_Dehalogenase"/>
    <property type="match status" value="1"/>
</dbReference>
<evidence type="ECO:0000256" key="3">
    <source>
        <dbReference type="ARBA" id="ARBA00006171"/>
    </source>
</evidence>
<organism evidence="5 6">
    <name type="scientific">Psychromonas aquatilis</name>
    <dbReference type="NCBI Taxonomy" id="2005072"/>
    <lineage>
        <taxon>Bacteria</taxon>
        <taxon>Pseudomonadati</taxon>
        <taxon>Pseudomonadota</taxon>
        <taxon>Gammaproteobacteria</taxon>
        <taxon>Alteromonadales</taxon>
        <taxon>Psychromonadaceae</taxon>
        <taxon>Psychromonas</taxon>
    </lineage>
</organism>
<dbReference type="InterPro" id="IPR023214">
    <property type="entry name" value="HAD_sf"/>
</dbReference>
<evidence type="ECO:0000313" key="6">
    <source>
        <dbReference type="Proteomes" id="UP001369082"/>
    </source>
</evidence>
<dbReference type="InterPro" id="IPR041492">
    <property type="entry name" value="HAD_2"/>
</dbReference>
<gene>
    <name evidence="5" type="ORF">V6256_02070</name>
</gene>
<dbReference type="Proteomes" id="UP001369082">
    <property type="component" value="Unassembled WGS sequence"/>
</dbReference>
<dbReference type="GO" id="GO:0008967">
    <property type="term" value="F:phosphoglycolate phosphatase activity"/>
    <property type="evidence" value="ECO:0007669"/>
    <property type="project" value="UniProtKB-EC"/>
</dbReference>
<proteinExistence type="inferred from homology"/>
<dbReference type="RefSeq" id="WP_341596332.1">
    <property type="nucleotide sequence ID" value="NZ_JBAKAZ010000005.1"/>
</dbReference>
<dbReference type="EC" id="3.1.3.18" evidence="4"/>
<dbReference type="Pfam" id="PF13419">
    <property type="entry name" value="HAD_2"/>
    <property type="match status" value="1"/>
</dbReference>
<dbReference type="SUPFAM" id="SSF56784">
    <property type="entry name" value="HAD-like"/>
    <property type="match status" value="1"/>
</dbReference>
<accession>A0ABU9GM65</accession>
<comment type="pathway">
    <text evidence="2">Organic acid metabolism; glycolate biosynthesis; glycolate from 2-phosphoglycolate: step 1/1.</text>
</comment>
<dbReference type="Gene3D" id="1.10.150.240">
    <property type="entry name" value="Putative phosphatase, domain 2"/>
    <property type="match status" value="1"/>
</dbReference>